<evidence type="ECO:0000256" key="4">
    <source>
        <dbReference type="ARBA" id="ARBA00022679"/>
    </source>
</evidence>
<dbReference type="InterPro" id="IPR037800">
    <property type="entry name" value="GCN5"/>
</dbReference>
<dbReference type="PANTHER" id="PTHR45750:SF3">
    <property type="entry name" value="HISTONE ACETYLTRANSFERASE"/>
    <property type="match status" value="1"/>
</dbReference>
<dbReference type="InterPro" id="IPR001487">
    <property type="entry name" value="Bromodomain"/>
</dbReference>
<dbReference type="Gene3D" id="1.20.920.10">
    <property type="entry name" value="Bromodomain-like"/>
    <property type="match status" value="1"/>
</dbReference>
<evidence type="ECO:0000259" key="15">
    <source>
        <dbReference type="PROSITE" id="PS51186"/>
    </source>
</evidence>
<keyword evidence="11" id="KW-0012">Acyltransferase</keyword>
<evidence type="ECO:0000256" key="11">
    <source>
        <dbReference type="ARBA" id="ARBA00023315"/>
    </source>
</evidence>
<dbReference type="KEGG" id="kne:92178974"/>
<feature type="domain" description="Bromo" evidence="14">
    <location>
        <begin position="857"/>
        <end position="927"/>
    </location>
</feature>
<dbReference type="CDD" id="cd04301">
    <property type="entry name" value="NAT_SF"/>
    <property type="match status" value="1"/>
</dbReference>
<feature type="domain" description="N-acetyltransferase" evidence="15">
    <location>
        <begin position="614"/>
        <end position="766"/>
    </location>
</feature>
<dbReference type="Pfam" id="PF00583">
    <property type="entry name" value="Acetyltransf_1"/>
    <property type="match status" value="1"/>
</dbReference>
<dbReference type="AlphaFoldDB" id="A0AAW0Z2X8"/>
<evidence type="ECO:0000256" key="10">
    <source>
        <dbReference type="ARBA" id="ARBA00023242"/>
    </source>
</evidence>
<dbReference type="SMART" id="SM00297">
    <property type="entry name" value="BROMO"/>
    <property type="match status" value="1"/>
</dbReference>
<dbReference type="Proteomes" id="UP001388673">
    <property type="component" value="Unassembled WGS sequence"/>
</dbReference>
<evidence type="ECO:0000256" key="12">
    <source>
        <dbReference type="PROSITE-ProRule" id="PRU00035"/>
    </source>
</evidence>
<dbReference type="GO" id="GO:0045944">
    <property type="term" value="P:positive regulation of transcription by RNA polymerase II"/>
    <property type="evidence" value="ECO:0007669"/>
    <property type="project" value="TreeGrafter"/>
</dbReference>
<keyword evidence="10" id="KW-0539">Nucleus</keyword>
<dbReference type="PANTHER" id="PTHR45750">
    <property type="entry name" value="GH11602P"/>
    <property type="match status" value="1"/>
</dbReference>
<feature type="region of interest" description="Disordered" evidence="13">
    <location>
        <begin position="1"/>
        <end position="225"/>
    </location>
</feature>
<comment type="caution">
    <text evidence="16">The sequence shown here is derived from an EMBL/GenBank/DDBJ whole genome shotgun (WGS) entry which is preliminary data.</text>
</comment>
<comment type="similarity">
    <text evidence="2">Belongs to the acetyltransferase family. GCN5 subfamily.</text>
</comment>
<evidence type="ECO:0000256" key="1">
    <source>
        <dbReference type="ARBA" id="ARBA00004123"/>
    </source>
</evidence>
<keyword evidence="5" id="KW-0156">Chromatin regulator</keyword>
<dbReference type="InterPro" id="IPR000182">
    <property type="entry name" value="GNAT_dom"/>
</dbReference>
<feature type="compositionally biased region" description="Acidic residues" evidence="13">
    <location>
        <begin position="437"/>
        <end position="454"/>
    </location>
</feature>
<feature type="compositionally biased region" description="Basic and acidic residues" evidence="13">
    <location>
        <begin position="529"/>
        <end position="555"/>
    </location>
</feature>
<keyword evidence="9" id="KW-0804">Transcription</keyword>
<dbReference type="GO" id="GO:0010484">
    <property type="term" value="F:histone H3 acetyltransferase activity"/>
    <property type="evidence" value="ECO:0007669"/>
    <property type="project" value="TreeGrafter"/>
</dbReference>
<dbReference type="CDD" id="cd05509">
    <property type="entry name" value="Bromo_gcn5_like"/>
    <property type="match status" value="1"/>
</dbReference>
<evidence type="ECO:0000256" key="8">
    <source>
        <dbReference type="ARBA" id="ARBA00023159"/>
    </source>
</evidence>
<protein>
    <recommendedName>
        <fullName evidence="3">histone acetyltransferase</fullName>
        <ecNumber evidence="3">2.3.1.48</ecNumber>
    </recommendedName>
</protein>
<dbReference type="EMBL" id="JBCAWK010000003">
    <property type="protein sequence ID" value="KAK8864466.1"/>
    <property type="molecule type" value="Genomic_DNA"/>
</dbReference>
<dbReference type="PROSITE" id="PS51186">
    <property type="entry name" value="GNAT"/>
    <property type="match status" value="1"/>
</dbReference>
<evidence type="ECO:0000256" key="7">
    <source>
        <dbReference type="ARBA" id="ARBA00023117"/>
    </source>
</evidence>
<feature type="region of interest" description="Disordered" evidence="13">
    <location>
        <begin position="274"/>
        <end position="312"/>
    </location>
</feature>
<accession>A0AAW0Z2X8</accession>
<keyword evidence="4" id="KW-0808">Transferase</keyword>
<evidence type="ECO:0000256" key="13">
    <source>
        <dbReference type="SAM" id="MobiDB-lite"/>
    </source>
</evidence>
<keyword evidence="8" id="KW-0010">Activator</keyword>
<dbReference type="InterPro" id="IPR016181">
    <property type="entry name" value="Acyl_CoA_acyltransferase"/>
</dbReference>
<dbReference type="PROSITE" id="PS00633">
    <property type="entry name" value="BROMODOMAIN_1"/>
    <property type="match status" value="1"/>
</dbReference>
<feature type="compositionally biased region" description="Acidic residues" evidence="13">
    <location>
        <begin position="136"/>
        <end position="211"/>
    </location>
</feature>
<proteinExistence type="inferred from homology"/>
<feature type="compositionally biased region" description="Low complexity" evidence="13">
    <location>
        <begin position="466"/>
        <end position="475"/>
    </location>
</feature>
<dbReference type="Gene3D" id="3.40.630.30">
    <property type="match status" value="1"/>
</dbReference>
<comment type="subcellular location">
    <subcellularLocation>
        <location evidence="1">Nucleus</location>
    </subcellularLocation>
</comment>
<feature type="compositionally biased region" description="Acidic residues" evidence="13">
    <location>
        <begin position="514"/>
        <end position="528"/>
    </location>
</feature>
<evidence type="ECO:0000256" key="3">
    <source>
        <dbReference type="ARBA" id="ARBA00013184"/>
    </source>
</evidence>
<dbReference type="SUPFAM" id="SSF47370">
    <property type="entry name" value="Bromodomain"/>
    <property type="match status" value="1"/>
</dbReference>
<dbReference type="PRINTS" id="PR00503">
    <property type="entry name" value="BROMODOMAIN"/>
</dbReference>
<dbReference type="RefSeq" id="XP_066804762.1">
    <property type="nucleotide sequence ID" value="XM_066944839.1"/>
</dbReference>
<keyword evidence="7 12" id="KW-0103">Bromodomain</keyword>
<dbReference type="GO" id="GO:0005634">
    <property type="term" value="C:nucleus"/>
    <property type="evidence" value="ECO:0007669"/>
    <property type="project" value="UniProtKB-SubCell"/>
</dbReference>
<reference evidence="16 17" key="1">
    <citation type="journal article" date="2024" name="bioRxiv">
        <title>Comparative genomics of Cryptococcus and Kwoniella reveals pathogenesis evolution and contrasting karyotype dynamics via intercentromeric recombination or chromosome fusion.</title>
        <authorList>
            <person name="Coelho M.A."/>
            <person name="David-Palma M."/>
            <person name="Shea T."/>
            <person name="Bowers K."/>
            <person name="McGinley-Smith S."/>
            <person name="Mohammad A.W."/>
            <person name="Gnirke A."/>
            <person name="Yurkov A.M."/>
            <person name="Nowrousian M."/>
            <person name="Sun S."/>
            <person name="Cuomo C.A."/>
            <person name="Heitman J."/>
        </authorList>
    </citation>
    <scope>NUCLEOTIDE SEQUENCE [LARGE SCALE GENOMIC DNA]</scope>
    <source>
        <strain evidence="16 17">CBS 13917</strain>
    </source>
</reference>
<sequence>MPPRGRRPPTSRAKPTPPPTRTSKRSTPVVSPSPRPISSRGSSSLSPIKSAHGSVTEDPDDKEGDDADDDIAGDREEGGEDDGGQDDETVGLGDMGGEGDGDGGMDFDFDLSAGIDEALEELRGVGDQQELRDGEAGDVDGDEDEDEDEDEDVEDGDGNDEEDEDEDGDDDDDEDDDGDEDEEDEEDNDEEEEDEDEDGDEDDEEDEDEGKVDEAEGEKAIMTGKDLSCPEHLKFKYPSSVPDFTILSDREKAFKIARFLPCTADDCDCTGLLPPPERPVKIVGHQDEEDGDDDEDDEDVDGDVSMEETEERKQIWRTDEGWWRVCGECGHGWEEGKGHLFEEKVGAKERNRRGKVVGRIEELLQDENQLLTFPTPRIEAIQSLLKQLNHFVRVSGKTTVPSLPEPLDLTSPRANTPQEDGSEDGEPPRKRRRSDHDDGDEDGDANAEEEGAEDDQPKHGKKKPGKTAGKGTKPRTVVRGARGLVPMETDADGNQHVAGHLPVSAGGEGKEAGADDEEEEDEDEEEDVPLARRPELDESERKRRTEIKEKEREREEELVRRLTKGVNVEDGAEGIRQGAEGIDLEIWEGVELPKLPLRPAAIEQQNREIMLPVVSSRNPTPVATILLIGLKNLFQRQLPKMPREYITRLVLDKNHISLAIVKRGWKVVGGICYRPFESRGFAEIVFCAVDSSEQIKGYGSHLMNSLKDHVRKAHPTINHFLTYADNYAVGYFKKQGFTKEISFPRERWVGYIKDYEGGTIMQCTMLPKVKYMDVHQMLADQKAAILAKIRTISRSHVVHPGLAIFKDLKPGEELKLTKEQVPGLAESGWNPDLDEIIRQPKRNPHHLLLQLVLNDLQNEPSAWPFVKPVDGNVVVDYYQVISNPMDLSTMEYKLENNHYESVEDFVADAKTMFDNCRSYNGEKSTYTKQANLMEKALDRILKKRQATV</sequence>
<dbReference type="EC" id="2.3.1.48" evidence="3"/>
<feature type="compositionally biased region" description="Acidic residues" evidence="13">
    <location>
        <begin position="97"/>
        <end position="109"/>
    </location>
</feature>
<dbReference type="PROSITE" id="PS50014">
    <property type="entry name" value="BROMODOMAIN_2"/>
    <property type="match status" value="1"/>
</dbReference>
<dbReference type="GO" id="GO:0000123">
    <property type="term" value="C:histone acetyltransferase complex"/>
    <property type="evidence" value="ECO:0007669"/>
    <property type="project" value="TreeGrafter"/>
</dbReference>
<evidence type="ECO:0000313" key="16">
    <source>
        <dbReference type="EMBL" id="KAK8864466.1"/>
    </source>
</evidence>
<evidence type="ECO:0000256" key="5">
    <source>
        <dbReference type="ARBA" id="ARBA00022853"/>
    </source>
</evidence>
<keyword evidence="6" id="KW-0805">Transcription regulation</keyword>
<evidence type="ECO:0000256" key="9">
    <source>
        <dbReference type="ARBA" id="ARBA00023163"/>
    </source>
</evidence>
<feature type="compositionally biased region" description="Acidic residues" evidence="13">
    <location>
        <begin position="57"/>
        <end position="89"/>
    </location>
</feature>
<dbReference type="SUPFAM" id="SSF55729">
    <property type="entry name" value="Acyl-CoA N-acyltransferases (Nat)"/>
    <property type="match status" value="1"/>
</dbReference>
<dbReference type="Pfam" id="PF00439">
    <property type="entry name" value="Bromodomain"/>
    <property type="match status" value="1"/>
</dbReference>
<name>A0AAW0Z2X8_9TREE</name>
<organism evidence="16 17">
    <name type="scientific">Kwoniella newhampshirensis</name>
    <dbReference type="NCBI Taxonomy" id="1651941"/>
    <lineage>
        <taxon>Eukaryota</taxon>
        <taxon>Fungi</taxon>
        <taxon>Dikarya</taxon>
        <taxon>Basidiomycota</taxon>
        <taxon>Agaricomycotina</taxon>
        <taxon>Tremellomycetes</taxon>
        <taxon>Tremellales</taxon>
        <taxon>Cryptococcaceae</taxon>
        <taxon>Kwoniella</taxon>
    </lineage>
</organism>
<feature type="compositionally biased region" description="Low complexity" evidence="13">
    <location>
        <begin position="25"/>
        <end position="50"/>
    </location>
</feature>
<feature type="compositionally biased region" description="Basic and acidic residues" evidence="13">
    <location>
        <begin position="120"/>
        <end position="135"/>
    </location>
</feature>
<dbReference type="InterPro" id="IPR036427">
    <property type="entry name" value="Bromodomain-like_sf"/>
</dbReference>
<evidence type="ECO:0000256" key="6">
    <source>
        <dbReference type="ARBA" id="ARBA00023015"/>
    </source>
</evidence>
<gene>
    <name evidence="16" type="ORF">IAR55_001715</name>
</gene>
<dbReference type="InterPro" id="IPR018359">
    <property type="entry name" value="Bromodomain_CS"/>
</dbReference>
<dbReference type="GeneID" id="92178974"/>
<evidence type="ECO:0000313" key="17">
    <source>
        <dbReference type="Proteomes" id="UP001388673"/>
    </source>
</evidence>
<evidence type="ECO:0000259" key="14">
    <source>
        <dbReference type="PROSITE" id="PS50014"/>
    </source>
</evidence>
<evidence type="ECO:0000256" key="2">
    <source>
        <dbReference type="ARBA" id="ARBA00008607"/>
    </source>
</evidence>
<feature type="compositionally biased region" description="Acidic residues" evidence="13">
    <location>
        <begin position="287"/>
        <end position="309"/>
    </location>
</feature>
<keyword evidence="17" id="KW-1185">Reference proteome</keyword>
<feature type="region of interest" description="Disordered" evidence="13">
    <location>
        <begin position="398"/>
        <end position="555"/>
    </location>
</feature>